<organism evidence="3 4">
    <name type="scientific">Malaciobacter molluscorum LMG 25693</name>
    <dbReference type="NCBI Taxonomy" id="870501"/>
    <lineage>
        <taxon>Bacteria</taxon>
        <taxon>Pseudomonadati</taxon>
        <taxon>Campylobacterota</taxon>
        <taxon>Epsilonproteobacteria</taxon>
        <taxon>Campylobacterales</taxon>
        <taxon>Arcobacteraceae</taxon>
        <taxon>Malaciobacter</taxon>
    </lineage>
</organism>
<evidence type="ECO:0000256" key="1">
    <source>
        <dbReference type="SAM" id="Phobius"/>
    </source>
</evidence>
<keyword evidence="1" id="KW-0472">Membrane</keyword>
<evidence type="ECO:0000313" key="5">
    <source>
        <dbReference type="Proteomes" id="UP000262712"/>
    </source>
</evidence>
<dbReference type="AlphaFoldDB" id="A0A2G1DGC0"/>
<dbReference type="Proteomes" id="UP000221222">
    <property type="component" value="Unassembled WGS sequence"/>
</dbReference>
<keyword evidence="1" id="KW-0812">Transmembrane</keyword>
<accession>A0A2G1DGC0</accession>
<dbReference type="RefSeq" id="WP_099342905.1">
    <property type="nucleotide sequence ID" value="NZ_CP032098.1"/>
</dbReference>
<dbReference type="EMBL" id="CP032098">
    <property type="protein sequence ID" value="AXX91462.1"/>
    <property type="molecule type" value="Genomic_DNA"/>
</dbReference>
<feature type="transmembrane region" description="Helical" evidence="1">
    <location>
        <begin position="89"/>
        <end position="104"/>
    </location>
</feature>
<evidence type="ECO:0000313" key="4">
    <source>
        <dbReference type="Proteomes" id="UP000221222"/>
    </source>
</evidence>
<evidence type="ECO:0000313" key="2">
    <source>
        <dbReference type="EMBL" id="AXX91462.1"/>
    </source>
</evidence>
<evidence type="ECO:0000313" key="3">
    <source>
        <dbReference type="EMBL" id="PHO17548.1"/>
    </source>
</evidence>
<reference evidence="2 5" key="2">
    <citation type="submission" date="2018-08" db="EMBL/GenBank/DDBJ databases">
        <title>Complete genome of the Arcobacter molluscorum type strain LMG 25693.</title>
        <authorList>
            <person name="Miller W.G."/>
            <person name="Yee E."/>
            <person name="Bono J.L."/>
        </authorList>
    </citation>
    <scope>NUCLEOTIDE SEQUENCE [LARGE SCALE GENOMIC DNA]</scope>
    <source>
        <strain evidence="2 5">CECT 7696</strain>
    </source>
</reference>
<dbReference type="Proteomes" id="UP000262712">
    <property type="component" value="Chromosome"/>
</dbReference>
<feature type="transmembrane region" description="Helical" evidence="1">
    <location>
        <begin position="124"/>
        <end position="145"/>
    </location>
</feature>
<keyword evidence="4" id="KW-1185">Reference proteome</keyword>
<feature type="transmembrane region" description="Helical" evidence="1">
    <location>
        <begin position="21"/>
        <end position="40"/>
    </location>
</feature>
<gene>
    <name evidence="2" type="ORF">AMOL_0446</name>
    <name evidence="3" type="ORF">CPU12_09630</name>
</gene>
<sequence>MNKEKLIKFKYNFDKISSNHAKDWQLALFWIVLFELFSSIFEYEFVNKSHEYIDFIPNGFYKEILIAGLVLPFIWLCVYNLVYMNKTNLIYLALYGTVGLYLIITEDVTFNLLLHNLNPFELNIGGTIYFTVQLFFKLIIAYLIYKLVVAFRHKNL</sequence>
<proteinExistence type="predicted"/>
<dbReference type="KEGG" id="amol:AMOL_0446"/>
<protein>
    <submittedName>
        <fullName evidence="2">Membrane protein</fullName>
    </submittedName>
</protein>
<name>A0A2G1DGC0_9BACT</name>
<keyword evidence="1" id="KW-1133">Transmembrane helix</keyword>
<reference evidence="3 4" key="1">
    <citation type="submission" date="2017-09" db="EMBL/GenBank/DDBJ databases">
        <title>Arcobacter canalis sp. nov., a new species isolated from a water canal contaminated with urban sewage.</title>
        <authorList>
            <person name="Perez-Cataluna A."/>
            <person name="Salas-Masso N."/>
            <person name="Figueras M.J."/>
        </authorList>
    </citation>
    <scope>NUCLEOTIDE SEQUENCE [LARGE SCALE GENOMIC DNA]</scope>
    <source>
        <strain evidence="3 4">F98-3</strain>
    </source>
</reference>
<feature type="transmembrane region" description="Helical" evidence="1">
    <location>
        <begin position="60"/>
        <end position="82"/>
    </location>
</feature>
<dbReference type="EMBL" id="NXFY01000015">
    <property type="protein sequence ID" value="PHO17548.1"/>
    <property type="molecule type" value="Genomic_DNA"/>
</dbReference>